<dbReference type="InterPro" id="IPR001623">
    <property type="entry name" value="DnaJ_domain"/>
</dbReference>
<evidence type="ECO:0000313" key="3">
    <source>
        <dbReference type="EMBL" id="VFJ14606.1"/>
    </source>
</evidence>
<dbReference type="RefSeq" id="WP_134484761.1">
    <property type="nucleotide sequence ID" value="NZ_LR216287.1"/>
</dbReference>
<reference evidence="3 4" key="1">
    <citation type="submission" date="2019-02" db="EMBL/GenBank/DDBJ databases">
        <authorList>
            <person name="Lehtovirta-Morley E L."/>
        </authorList>
    </citation>
    <scope>NUCLEOTIDE SEQUENCE [LARGE SCALE GENOMIC DNA]</scope>
    <source>
        <strain evidence="3">NFRAN1</strain>
    </source>
</reference>
<proteinExistence type="predicted"/>
<dbReference type="GeneID" id="39421507"/>
<dbReference type="AlphaFoldDB" id="A0A484ICS0"/>
<organism evidence="3 4">
    <name type="scientific">Candidatus Nitrosocosmicus franklandianus</name>
    <dbReference type="NCBI Taxonomy" id="1798806"/>
    <lineage>
        <taxon>Archaea</taxon>
        <taxon>Nitrososphaerota</taxon>
        <taxon>Nitrososphaeria</taxon>
        <taxon>Nitrososphaerales</taxon>
        <taxon>Nitrososphaeraceae</taxon>
        <taxon>Candidatus Nitrosocosmicus</taxon>
    </lineage>
</organism>
<protein>
    <submittedName>
        <fullName evidence="3">Chaperone protein DnaJ</fullName>
    </submittedName>
</protein>
<dbReference type="OrthoDB" id="11397at2157"/>
<keyword evidence="1" id="KW-0143">Chaperone</keyword>
<evidence type="ECO:0000259" key="2">
    <source>
        <dbReference type="PROSITE" id="PS50076"/>
    </source>
</evidence>
<feature type="domain" description="J" evidence="2">
    <location>
        <begin position="7"/>
        <end position="70"/>
    </location>
</feature>
<evidence type="ECO:0000313" key="4">
    <source>
        <dbReference type="Proteomes" id="UP000294299"/>
    </source>
</evidence>
<dbReference type="SMART" id="SM00271">
    <property type="entry name" value="DnaJ"/>
    <property type="match status" value="1"/>
</dbReference>
<dbReference type="EMBL" id="LR216287">
    <property type="protein sequence ID" value="VFJ14606.1"/>
    <property type="molecule type" value="Genomic_DNA"/>
</dbReference>
<dbReference type="PRINTS" id="PR00625">
    <property type="entry name" value="JDOMAIN"/>
</dbReference>
<dbReference type="Gene3D" id="3.30.70.20">
    <property type="match status" value="1"/>
</dbReference>
<dbReference type="CDD" id="cd06257">
    <property type="entry name" value="DnaJ"/>
    <property type="match status" value="1"/>
</dbReference>
<dbReference type="SUPFAM" id="SSF46565">
    <property type="entry name" value="Chaperone J-domain"/>
    <property type="match status" value="1"/>
</dbReference>
<evidence type="ECO:0000256" key="1">
    <source>
        <dbReference type="ARBA" id="ARBA00023186"/>
    </source>
</evidence>
<name>A0A484ICS0_9ARCH</name>
<dbReference type="InterPro" id="IPR051938">
    <property type="entry name" value="Apopto_cytoskel_mod"/>
</dbReference>
<dbReference type="PANTHER" id="PTHR44145">
    <property type="entry name" value="DNAJ HOMOLOG SUBFAMILY A MEMBER 3, MITOCHONDRIAL"/>
    <property type="match status" value="1"/>
</dbReference>
<dbReference type="Gene3D" id="1.10.287.110">
    <property type="entry name" value="DnaJ domain"/>
    <property type="match status" value="1"/>
</dbReference>
<dbReference type="KEGG" id="nfn:NFRAN_2284"/>
<dbReference type="SUPFAM" id="SSF54862">
    <property type="entry name" value="4Fe-4S ferredoxins"/>
    <property type="match status" value="1"/>
</dbReference>
<keyword evidence="4" id="KW-1185">Reference proteome</keyword>
<dbReference type="Proteomes" id="UP000294299">
    <property type="component" value="Chromosome NFRAN"/>
</dbReference>
<dbReference type="Pfam" id="PF00226">
    <property type="entry name" value="DnaJ"/>
    <property type="match status" value="1"/>
</dbReference>
<dbReference type="PANTHER" id="PTHR44145:SF3">
    <property type="entry name" value="DNAJ HOMOLOG SUBFAMILY A MEMBER 3, MITOCHONDRIAL"/>
    <property type="match status" value="1"/>
</dbReference>
<dbReference type="PROSITE" id="PS50076">
    <property type="entry name" value="DNAJ_2"/>
    <property type="match status" value="1"/>
</dbReference>
<gene>
    <name evidence="3" type="primary">dnaJ</name>
    <name evidence="3" type="ORF">NFRAN_2284</name>
</gene>
<accession>A0A484ICS0</accession>
<dbReference type="InterPro" id="IPR036869">
    <property type="entry name" value="J_dom_sf"/>
</dbReference>
<sequence>MLVGDDSYYKILGVSENATQKDIKIAFRRLARKYHPDRNPSISDELMKSINISFENLSDPVKRRDYDRSLKISKSKERNKMDLSRDSDNSANYDTESTSEYIHEQTVNHNDSDEFFSVEKGSNFKSTPADKEGFPSFLESRYKIIVEPSLCLAFGSCEVLAPKVFMVEKNRQFNPKAIVISETAENFETIMDAAKTCPTKAIIIIDRYTGNCVYP</sequence>